<reference evidence="3 4" key="1">
    <citation type="submission" date="2024-02" db="EMBL/GenBank/DDBJ databases">
        <title>Genome analysis and characterization of Microbaculum marinisediminis sp. nov., isolated from marine sediment.</title>
        <authorList>
            <person name="Du Z.-J."/>
            <person name="Ye Y.-Q."/>
            <person name="Zhang Z.-R."/>
            <person name="Yuan S.-M."/>
            <person name="Zhang X.-Y."/>
        </authorList>
    </citation>
    <scope>NUCLEOTIDE SEQUENCE [LARGE SCALE GENOMIC DNA]</scope>
    <source>
        <strain evidence="3 4">SDUM1044001</strain>
    </source>
</reference>
<dbReference type="PRINTS" id="PR00081">
    <property type="entry name" value="GDHRDH"/>
</dbReference>
<protein>
    <submittedName>
        <fullName evidence="3">SDR family NAD(P)-dependent oxidoreductase</fullName>
    </submittedName>
</protein>
<dbReference type="EMBL" id="JAZHOF010000005">
    <property type="protein sequence ID" value="MEJ8572594.1"/>
    <property type="molecule type" value="Genomic_DNA"/>
</dbReference>
<dbReference type="GO" id="GO:0016491">
    <property type="term" value="F:oxidoreductase activity"/>
    <property type="evidence" value="ECO:0007669"/>
    <property type="project" value="UniProtKB-KW"/>
</dbReference>
<dbReference type="PANTHER" id="PTHR42879">
    <property type="entry name" value="3-OXOACYL-(ACYL-CARRIER-PROTEIN) REDUCTASE"/>
    <property type="match status" value="1"/>
</dbReference>
<name>A0AAW9RFR3_9HYPH</name>
<comment type="caution">
    <text evidence="3">The sequence shown here is derived from an EMBL/GenBank/DDBJ whole genome shotgun (WGS) entry which is preliminary data.</text>
</comment>
<evidence type="ECO:0000313" key="3">
    <source>
        <dbReference type="EMBL" id="MEJ8572594.1"/>
    </source>
</evidence>
<keyword evidence="2" id="KW-0560">Oxidoreductase</keyword>
<dbReference type="InterPro" id="IPR020904">
    <property type="entry name" value="Sc_DH/Rdtase_CS"/>
</dbReference>
<dbReference type="InterPro" id="IPR036291">
    <property type="entry name" value="NAD(P)-bd_dom_sf"/>
</dbReference>
<dbReference type="FunFam" id="3.40.50.720:FF:000173">
    <property type="entry name" value="3-oxoacyl-[acyl-carrier protein] reductase"/>
    <property type="match status" value="1"/>
</dbReference>
<dbReference type="InterPro" id="IPR050259">
    <property type="entry name" value="SDR"/>
</dbReference>
<accession>A0AAW9RFR3</accession>
<keyword evidence="4" id="KW-1185">Reference proteome</keyword>
<dbReference type="Pfam" id="PF13561">
    <property type="entry name" value="adh_short_C2"/>
    <property type="match status" value="1"/>
</dbReference>
<sequence>MAPEAPLRALVTGGAGGIGAAIARRLVADGLDVTICDRDAEAGTDLAGTLGATFVEVDATDYRAIQALFDDREHFAVLVNNVGADQHAFFTDLMPADWRALLAVNLESTFAFTKGALPGMQAASYGRIINIASEAGRLGSKGGSVYAAAKAGVIGFTRSIARENARYGITANAVLPGPIRTPMVERAAAAHGPGIVADMENLTLLRRLGEPDEVAAATAFFASREASFVTGEALGVSGGMGCGAG</sequence>
<dbReference type="GO" id="GO:0032787">
    <property type="term" value="P:monocarboxylic acid metabolic process"/>
    <property type="evidence" value="ECO:0007669"/>
    <property type="project" value="UniProtKB-ARBA"/>
</dbReference>
<dbReference type="AlphaFoldDB" id="A0AAW9RFR3"/>
<dbReference type="PRINTS" id="PR00080">
    <property type="entry name" value="SDRFAMILY"/>
</dbReference>
<dbReference type="PANTHER" id="PTHR42879:SF2">
    <property type="entry name" value="3-OXOACYL-[ACYL-CARRIER-PROTEIN] REDUCTASE FABG"/>
    <property type="match status" value="1"/>
</dbReference>
<evidence type="ECO:0000256" key="1">
    <source>
        <dbReference type="ARBA" id="ARBA00006484"/>
    </source>
</evidence>
<evidence type="ECO:0000256" key="2">
    <source>
        <dbReference type="ARBA" id="ARBA00023002"/>
    </source>
</evidence>
<gene>
    <name evidence="3" type="ORF">V3328_13980</name>
</gene>
<dbReference type="Gene3D" id="3.40.50.720">
    <property type="entry name" value="NAD(P)-binding Rossmann-like Domain"/>
    <property type="match status" value="1"/>
</dbReference>
<dbReference type="SUPFAM" id="SSF51735">
    <property type="entry name" value="NAD(P)-binding Rossmann-fold domains"/>
    <property type="match status" value="1"/>
</dbReference>
<comment type="similarity">
    <text evidence="1">Belongs to the short-chain dehydrogenases/reductases (SDR) family.</text>
</comment>
<evidence type="ECO:0000313" key="4">
    <source>
        <dbReference type="Proteomes" id="UP001378188"/>
    </source>
</evidence>
<dbReference type="PROSITE" id="PS00061">
    <property type="entry name" value="ADH_SHORT"/>
    <property type="match status" value="1"/>
</dbReference>
<dbReference type="Proteomes" id="UP001378188">
    <property type="component" value="Unassembled WGS sequence"/>
</dbReference>
<dbReference type="RefSeq" id="WP_340330291.1">
    <property type="nucleotide sequence ID" value="NZ_JAZHOF010000005.1"/>
</dbReference>
<proteinExistence type="inferred from homology"/>
<organism evidence="3 4">
    <name type="scientific">Microbaculum marinum</name>
    <dbReference type="NCBI Taxonomy" id="1764581"/>
    <lineage>
        <taxon>Bacteria</taxon>
        <taxon>Pseudomonadati</taxon>
        <taxon>Pseudomonadota</taxon>
        <taxon>Alphaproteobacteria</taxon>
        <taxon>Hyphomicrobiales</taxon>
        <taxon>Tepidamorphaceae</taxon>
        <taxon>Microbaculum</taxon>
    </lineage>
</organism>
<dbReference type="InterPro" id="IPR002347">
    <property type="entry name" value="SDR_fam"/>
</dbReference>